<sequence>MSDALERPLDEVQPGMALAAAVVDRNGQVLLPAGLTLAENHIESLRRRGIDKLSITPPEAPDAKARQREAARARVMHIFRHTADDPAAQPLLHAVLAFREEQLK</sequence>
<proteinExistence type="predicted"/>
<accession>A0ABQ6FAB4</accession>
<evidence type="ECO:0000313" key="2">
    <source>
        <dbReference type="Proteomes" id="UP001157167"/>
    </source>
</evidence>
<dbReference type="Proteomes" id="UP001157167">
    <property type="component" value="Unassembled WGS sequence"/>
</dbReference>
<protein>
    <submittedName>
        <fullName evidence="1">Uncharacterized protein</fullName>
    </submittedName>
</protein>
<keyword evidence="2" id="KW-1185">Reference proteome</keyword>
<dbReference type="RefSeq" id="WP_153161231.1">
    <property type="nucleotide sequence ID" value="NZ_BSPX01000025.1"/>
</dbReference>
<evidence type="ECO:0000313" key="1">
    <source>
        <dbReference type="EMBL" id="GLT22488.1"/>
    </source>
</evidence>
<reference evidence="2" key="1">
    <citation type="journal article" date="2019" name="Int. J. Syst. Evol. Microbiol.">
        <title>The Global Catalogue of Microorganisms (GCM) 10K type strain sequencing project: providing services to taxonomists for standard genome sequencing and annotation.</title>
        <authorList>
            <consortium name="The Broad Institute Genomics Platform"/>
            <consortium name="The Broad Institute Genome Sequencing Center for Infectious Disease"/>
            <person name="Wu L."/>
            <person name="Ma J."/>
        </authorList>
    </citation>
    <scope>NUCLEOTIDE SEQUENCE [LARGE SCALE GENOMIC DNA]</scope>
    <source>
        <strain evidence="2">NBRC 102407</strain>
    </source>
</reference>
<organism evidence="1 2">
    <name type="scientific">Zoogloea oryzae</name>
    <dbReference type="NCBI Taxonomy" id="310767"/>
    <lineage>
        <taxon>Bacteria</taxon>
        <taxon>Pseudomonadati</taxon>
        <taxon>Pseudomonadota</taxon>
        <taxon>Betaproteobacteria</taxon>
        <taxon>Rhodocyclales</taxon>
        <taxon>Zoogloeaceae</taxon>
        <taxon>Zoogloea</taxon>
    </lineage>
</organism>
<dbReference type="EMBL" id="BSPX01000025">
    <property type="protein sequence ID" value="GLT22488.1"/>
    <property type="molecule type" value="Genomic_DNA"/>
</dbReference>
<gene>
    <name evidence="1" type="ORF">GCM10007933_19480</name>
</gene>
<name>A0ABQ6FAB4_9RHOO</name>
<comment type="caution">
    <text evidence="1">The sequence shown here is derived from an EMBL/GenBank/DDBJ whole genome shotgun (WGS) entry which is preliminary data.</text>
</comment>